<keyword evidence="1" id="KW-0677">Repeat</keyword>
<dbReference type="Proteomes" id="UP000281647">
    <property type="component" value="Unassembled WGS sequence"/>
</dbReference>
<evidence type="ECO:0000256" key="1">
    <source>
        <dbReference type="ARBA" id="ARBA00022737"/>
    </source>
</evidence>
<dbReference type="InterPro" id="IPR016024">
    <property type="entry name" value="ARM-type_fold"/>
</dbReference>
<organism evidence="3 4">
    <name type="scientific">Borborobacter arsenicus</name>
    <dbReference type="NCBI Taxonomy" id="1851146"/>
    <lineage>
        <taxon>Bacteria</taxon>
        <taxon>Pseudomonadati</taxon>
        <taxon>Pseudomonadota</taxon>
        <taxon>Alphaproteobacteria</taxon>
        <taxon>Hyphomicrobiales</taxon>
        <taxon>Phyllobacteriaceae</taxon>
        <taxon>Borborobacter</taxon>
    </lineage>
</organism>
<dbReference type="GO" id="GO:0016491">
    <property type="term" value="F:oxidoreductase activity"/>
    <property type="evidence" value="ECO:0007669"/>
    <property type="project" value="TreeGrafter"/>
</dbReference>
<protein>
    <submittedName>
        <fullName evidence="3">HEAT repeat domain-containing protein</fullName>
    </submittedName>
</protein>
<dbReference type="Pfam" id="PF13646">
    <property type="entry name" value="HEAT_2"/>
    <property type="match status" value="1"/>
</dbReference>
<reference evidence="3 4" key="1">
    <citation type="submission" date="2018-11" db="EMBL/GenBank/DDBJ databases">
        <title>Pseudaminobacter arsenicus sp. nov., an arsenic-resistant bacterium isolated from arsenic-rich aquifers.</title>
        <authorList>
            <person name="Mu Y."/>
        </authorList>
    </citation>
    <scope>NUCLEOTIDE SEQUENCE [LARGE SCALE GENOMIC DNA]</scope>
    <source>
        <strain evidence="3 4">CB3</strain>
    </source>
</reference>
<dbReference type="SMART" id="SM00567">
    <property type="entry name" value="EZ_HEAT"/>
    <property type="match status" value="3"/>
</dbReference>
<dbReference type="SUPFAM" id="SSF48371">
    <property type="entry name" value="ARM repeat"/>
    <property type="match status" value="1"/>
</dbReference>
<gene>
    <name evidence="3" type="ORF">EET67_17105</name>
</gene>
<evidence type="ECO:0000256" key="2">
    <source>
        <dbReference type="ARBA" id="ARBA00045876"/>
    </source>
</evidence>
<dbReference type="PROSITE" id="PS50077">
    <property type="entry name" value="HEAT_REPEAT"/>
    <property type="match status" value="1"/>
</dbReference>
<name>A0A432V3J8_9HYPH</name>
<dbReference type="EMBL" id="RKST01000017">
    <property type="protein sequence ID" value="RUM96695.1"/>
    <property type="molecule type" value="Genomic_DNA"/>
</dbReference>
<proteinExistence type="predicted"/>
<accession>A0A432V3J8</accession>
<dbReference type="RefSeq" id="WP_128627749.1">
    <property type="nucleotide sequence ID" value="NZ_RKST01000017.1"/>
</dbReference>
<evidence type="ECO:0000313" key="3">
    <source>
        <dbReference type="EMBL" id="RUM96695.1"/>
    </source>
</evidence>
<dbReference type="InterPro" id="IPR004155">
    <property type="entry name" value="PBS_lyase_HEAT"/>
</dbReference>
<comment type="function">
    <text evidence="2">Catalyzes the hydroxylation of the N(6)-(4-aminobutyl)-L-lysine intermediate produced by deoxyhypusine synthase/DHPS on a critical lysine of the eukaryotic translation initiation factor 5A/eIF-5A. This is the second step of the post-translational modification of that lysine into an unusual amino acid residue named hypusine. Hypusination is unique to mature eIF-5A factor and is essential for its function.</text>
</comment>
<evidence type="ECO:0000313" key="4">
    <source>
        <dbReference type="Proteomes" id="UP000281647"/>
    </source>
</evidence>
<dbReference type="AlphaFoldDB" id="A0A432V3J8"/>
<dbReference type="InterPro" id="IPR011989">
    <property type="entry name" value="ARM-like"/>
</dbReference>
<dbReference type="Pfam" id="PF02985">
    <property type="entry name" value="HEAT"/>
    <property type="match status" value="1"/>
</dbReference>
<dbReference type="Gene3D" id="1.25.10.10">
    <property type="entry name" value="Leucine-rich Repeat Variant"/>
    <property type="match status" value="1"/>
</dbReference>
<sequence>MAVPALLKALDKDRSREVRIAAAISLCDLGALPPLEIALASIGIAGQRSRRLVDLFRRFPTDRVDELLDYAKGANVPAYVKACAIDALARTSGLQLSRFFLLAVQDPSPDVAAAAIRALGRIGHPNMPSILADAMCSGAWAVRSEAADAAGRLGLVQLIPTLTTLLDDETWPVRYAAAKAMRAILPQGELMLHKIASSQTSRSQRTASLALSEGPAA</sequence>
<keyword evidence="4" id="KW-1185">Reference proteome</keyword>
<dbReference type="OrthoDB" id="8061831at2"/>
<comment type="caution">
    <text evidence="3">The sequence shown here is derived from an EMBL/GenBank/DDBJ whole genome shotgun (WGS) entry which is preliminary data.</text>
</comment>
<dbReference type="InterPro" id="IPR000357">
    <property type="entry name" value="HEAT"/>
</dbReference>
<dbReference type="InterPro" id="IPR021133">
    <property type="entry name" value="HEAT_type_2"/>
</dbReference>
<dbReference type="PANTHER" id="PTHR12697:SF5">
    <property type="entry name" value="DEOXYHYPUSINE HYDROXYLASE"/>
    <property type="match status" value="1"/>
</dbReference>
<dbReference type="PANTHER" id="PTHR12697">
    <property type="entry name" value="PBS LYASE HEAT-LIKE PROTEIN"/>
    <property type="match status" value="1"/>
</dbReference>